<evidence type="ECO:0000313" key="1">
    <source>
        <dbReference type="EMBL" id="QQN58963.1"/>
    </source>
</evidence>
<organism evidence="1 2">
    <name type="scientific">Elizabethkingia bruuniana</name>
    <dbReference type="NCBI Taxonomy" id="1756149"/>
    <lineage>
        <taxon>Bacteria</taxon>
        <taxon>Pseudomonadati</taxon>
        <taxon>Bacteroidota</taxon>
        <taxon>Flavobacteriia</taxon>
        <taxon>Flavobacteriales</taxon>
        <taxon>Weeksellaceae</taxon>
        <taxon>Elizabethkingia</taxon>
    </lineage>
</organism>
<name>A0A7T7ZY16_9FLAO</name>
<dbReference type="EMBL" id="CP067018">
    <property type="protein sequence ID" value="QQN58963.1"/>
    <property type="molecule type" value="Genomic_DNA"/>
</dbReference>
<keyword evidence="1" id="KW-0378">Hydrolase</keyword>
<evidence type="ECO:0000313" key="2">
    <source>
        <dbReference type="Proteomes" id="UP000595426"/>
    </source>
</evidence>
<dbReference type="GO" id="GO:0016787">
    <property type="term" value="F:hydrolase activity"/>
    <property type="evidence" value="ECO:0007669"/>
    <property type="project" value="UniProtKB-KW"/>
</dbReference>
<accession>A0A7T7ZY16</accession>
<dbReference type="Proteomes" id="UP000595426">
    <property type="component" value="Chromosome"/>
</dbReference>
<keyword evidence="2" id="KW-1185">Reference proteome</keyword>
<sequence>MLFEKIVTLYSNCKHHFVPIIGKSNAIYTFGKQIVNVY</sequence>
<gene>
    <name evidence="1" type="ORF">I6H88_21520</name>
</gene>
<dbReference type="AlphaFoldDB" id="A0A7T7ZY16"/>
<reference evidence="1 2" key="1">
    <citation type="submission" date="2020-12" db="EMBL/GenBank/DDBJ databases">
        <title>FDA dAtabase for Regulatory Grade micrObial Sequences (FDA-ARGOS): Supporting development and validation of Infectious Disease Dx tests.</title>
        <authorList>
            <person name="Kerrigan L."/>
            <person name="Long C."/>
            <person name="Tallon L."/>
            <person name="Sadzewicz L."/>
            <person name="Zhao X."/>
            <person name="Boylan J."/>
            <person name="Ott S."/>
            <person name="Bowen H."/>
            <person name="Vavikolanu K."/>
            <person name="Mehta A."/>
            <person name="Aluvathingal J."/>
            <person name="Nadendla S."/>
            <person name="Yan Y."/>
            <person name="Sichtig H."/>
        </authorList>
    </citation>
    <scope>NUCLEOTIDE SEQUENCE [LARGE SCALE GENOMIC DNA]</scope>
    <source>
        <strain evidence="1 2">FDAARGOS_1031</strain>
    </source>
</reference>
<protein>
    <submittedName>
        <fullName evidence="1">GTP cyclohydrolase I</fullName>
    </submittedName>
</protein>
<proteinExistence type="predicted"/>